<keyword evidence="10" id="KW-1185">Reference proteome</keyword>
<evidence type="ECO:0000256" key="4">
    <source>
        <dbReference type="ARBA" id="ARBA00022692"/>
    </source>
</evidence>
<feature type="transmembrane region" description="Helical" evidence="8">
    <location>
        <begin position="87"/>
        <end position="112"/>
    </location>
</feature>
<dbReference type="OrthoDB" id="16510at2759"/>
<keyword evidence="5" id="KW-0256">Endoplasmic reticulum</keyword>
<dbReference type="Proteomes" id="UP000091956">
    <property type="component" value="Unassembled WGS sequence"/>
</dbReference>
<protein>
    <recommendedName>
        <fullName evidence="3">ER membrane protein complex subunit 6</fullName>
    </recommendedName>
</protein>
<feature type="transmembrane region" description="Helical" evidence="8">
    <location>
        <begin position="50"/>
        <end position="67"/>
    </location>
</feature>
<dbReference type="GO" id="GO:0072546">
    <property type="term" value="C:EMC complex"/>
    <property type="evidence" value="ECO:0007669"/>
    <property type="project" value="InterPro"/>
</dbReference>
<keyword evidence="6 8" id="KW-1133">Transmembrane helix</keyword>
<dbReference type="PANTHER" id="PTHR20994">
    <property type="entry name" value="ER MEMBRANE PROTEIN COMPLEX SUBUNIT 6"/>
    <property type="match status" value="1"/>
</dbReference>
<dbReference type="EMBL" id="KV460250">
    <property type="protein sequence ID" value="OBT93715.1"/>
    <property type="molecule type" value="Genomic_DNA"/>
</dbReference>
<dbReference type="GO" id="GO:0034975">
    <property type="term" value="P:protein folding in endoplasmic reticulum"/>
    <property type="evidence" value="ECO:0007669"/>
    <property type="project" value="TreeGrafter"/>
</dbReference>
<comment type="similarity">
    <text evidence="2">Belongs to the EMC6 family.</text>
</comment>
<dbReference type="InterPro" id="IPR029008">
    <property type="entry name" value="EMC6-like"/>
</dbReference>
<keyword evidence="7 8" id="KW-0472">Membrane</keyword>
<evidence type="ECO:0000256" key="3">
    <source>
        <dbReference type="ARBA" id="ARBA00020827"/>
    </source>
</evidence>
<accession>A0A1B8GCY5</accession>
<reference evidence="10" key="2">
    <citation type="journal article" date="2018" name="Nat. Commun.">
        <title>Extreme sensitivity to ultraviolet light in the fungal pathogen causing white-nose syndrome of bats.</title>
        <authorList>
            <person name="Palmer J.M."/>
            <person name="Drees K.P."/>
            <person name="Foster J.T."/>
            <person name="Lindner D.L."/>
        </authorList>
    </citation>
    <scope>NUCLEOTIDE SEQUENCE [LARGE SCALE GENOMIC DNA]</scope>
    <source>
        <strain evidence="10">UAMH 10579</strain>
    </source>
</reference>
<evidence type="ECO:0000256" key="2">
    <source>
        <dbReference type="ARBA" id="ARBA00009436"/>
    </source>
</evidence>
<dbReference type="PANTHER" id="PTHR20994:SF0">
    <property type="entry name" value="ER MEMBRANE PROTEIN COMPLEX SUBUNIT 6"/>
    <property type="match status" value="1"/>
</dbReference>
<evidence type="ECO:0000313" key="9">
    <source>
        <dbReference type="EMBL" id="OBT93715.1"/>
    </source>
</evidence>
<dbReference type="STRING" id="342668.A0A1B8GCY5"/>
<dbReference type="GeneID" id="28841545"/>
<evidence type="ECO:0000256" key="8">
    <source>
        <dbReference type="SAM" id="Phobius"/>
    </source>
</evidence>
<dbReference type="AlphaFoldDB" id="A0A1B8GCY5"/>
<dbReference type="Pfam" id="PF07019">
    <property type="entry name" value="EMC6"/>
    <property type="match status" value="1"/>
</dbReference>
<feature type="transmembrane region" description="Helical" evidence="8">
    <location>
        <begin position="24"/>
        <end position="43"/>
    </location>
</feature>
<evidence type="ECO:0000313" key="10">
    <source>
        <dbReference type="Proteomes" id="UP000091956"/>
    </source>
</evidence>
<dbReference type="GO" id="GO:0000045">
    <property type="term" value="P:autophagosome assembly"/>
    <property type="evidence" value="ECO:0007669"/>
    <property type="project" value="TreeGrafter"/>
</dbReference>
<dbReference type="RefSeq" id="XP_018127448.1">
    <property type="nucleotide sequence ID" value="XM_018277587.2"/>
</dbReference>
<reference evidence="9 10" key="1">
    <citation type="submission" date="2016-03" db="EMBL/GenBank/DDBJ databases">
        <title>Comparative genomics of Pseudogymnoascus destructans, the fungus causing white-nose syndrome of bats.</title>
        <authorList>
            <person name="Palmer J.M."/>
            <person name="Drees K.P."/>
            <person name="Foster J.T."/>
            <person name="Lindner D.L."/>
        </authorList>
    </citation>
    <scope>NUCLEOTIDE SEQUENCE [LARGE SCALE GENOMIC DNA]</scope>
    <source>
        <strain evidence="9 10">UAMH 10579</strain>
    </source>
</reference>
<proteinExistence type="inferred from homology"/>
<evidence type="ECO:0000256" key="5">
    <source>
        <dbReference type="ARBA" id="ARBA00022824"/>
    </source>
</evidence>
<keyword evidence="4 8" id="KW-0812">Transmembrane</keyword>
<name>A0A1B8GCY5_9PEZI</name>
<dbReference type="InterPro" id="IPR008504">
    <property type="entry name" value="Emc6"/>
</dbReference>
<sequence>MISERELQINPLVPDSIVHNTKTLANLHNLTASLLGIAAGILGLESYPGFLFYALLTFITSALVYVFRVRPTAAAELDTTRFFVSGWTLWTGGLIDGLSGFVLTWTLVYGLVRA</sequence>
<evidence type="ECO:0000256" key="6">
    <source>
        <dbReference type="ARBA" id="ARBA00022989"/>
    </source>
</evidence>
<comment type="subcellular location">
    <subcellularLocation>
        <location evidence="1">Endoplasmic reticulum membrane</location>
        <topology evidence="1">Multi-pass membrane protein</topology>
    </subcellularLocation>
</comment>
<evidence type="ECO:0000256" key="1">
    <source>
        <dbReference type="ARBA" id="ARBA00004477"/>
    </source>
</evidence>
<gene>
    <name evidence="9" type="ORF">VE01_08159</name>
</gene>
<organism evidence="9 10">
    <name type="scientific">Pseudogymnoascus verrucosus</name>
    <dbReference type="NCBI Taxonomy" id="342668"/>
    <lineage>
        <taxon>Eukaryota</taxon>
        <taxon>Fungi</taxon>
        <taxon>Dikarya</taxon>
        <taxon>Ascomycota</taxon>
        <taxon>Pezizomycotina</taxon>
        <taxon>Leotiomycetes</taxon>
        <taxon>Thelebolales</taxon>
        <taxon>Thelebolaceae</taxon>
        <taxon>Pseudogymnoascus</taxon>
    </lineage>
</organism>
<evidence type="ECO:0000256" key="7">
    <source>
        <dbReference type="ARBA" id="ARBA00023136"/>
    </source>
</evidence>